<gene>
    <name evidence="2" type="ORF">M407DRAFT_8590</name>
</gene>
<dbReference type="AlphaFoldDB" id="A0A0C3QHC6"/>
<dbReference type="Proteomes" id="UP000054248">
    <property type="component" value="Unassembled WGS sequence"/>
</dbReference>
<feature type="region of interest" description="Disordered" evidence="1">
    <location>
        <begin position="1187"/>
        <end position="1280"/>
    </location>
</feature>
<feature type="region of interest" description="Disordered" evidence="1">
    <location>
        <begin position="181"/>
        <end position="202"/>
    </location>
</feature>
<dbReference type="OrthoDB" id="2687259at2759"/>
<accession>A0A0C3QHC6</accession>
<dbReference type="Pfam" id="PF18759">
    <property type="entry name" value="Plavaka"/>
    <property type="match status" value="1"/>
</dbReference>
<reference evidence="2 3" key="1">
    <citation type="submission" date="2014-04" db="EMBL/GenBank/DDBJ databases">
        <authorList>
            <consortium name="DOE Joint Genome Institute"/>
            <person name="Kuo A."/>
            <person name="Girlanda M."/>
            <person name="Perotto S."/>
            <person name="Kohler A."/>
            <person name="Nagy L.G."/>
            <person name="Floudas D."/>
            <person name="Copeland A."/>
            <person name="Barry K.W."/>
            <person name="Cichocki N."/>
            <person name="Veneault-Fourrey C."/>
            <person name="LaButti K."/>
            <person name="Lindquist E.A."/>
            <person name="Lipzen A."/>
            <person name="Lundell T."/>
            <person name="Morin E."/>
            <person name="Murat C."/>
            <person name="Sun H."/>
            <person name="Tunlid A."/>
            <person name="Henrissat B."/>
            <person name="Grigoriev I.V."/>
            <person name="Hibbett D.S."/>
            <person name="Martin F."/>
            <person name="Nordberg H.P."/>
            <person name="Cantor M.N."/>
            <person name="Hua S.X."/>
        </authorList>
    </citation>
    <scope>NUCLEOTIDE SEQUENCE [LARGE SCALE GENOMIC DNA]</scope>
    <source>
        <strain evidence="2 3">MUT 4182</strain>
    </source>
</reference>
<sequence>MKSNTNICVCGAGPFSGGPPLALHQKACPVVKRAESKSDGAIAKLAKRLAKKDEARQSANARKSLPNGSEPRKASSLMGRIVERVREQEEARERKRDKKRAALLTSASSSRIGSGPTIQSTLSEPHPFAESSMENSDPGLPQLRSPTPPPLEKATRRRLPKRFKDFLPQGIGLKLSNLRADNAVTHPPPNPPSDEPHSTGPGSRMVRLTLPKWQTPKNIFGLLREYRAWPGPSYIPDDTPPITDLLLPTAEPPVTVPPQSASDIDKAMLAAIYPFPNWSTFQFRKHHFDHPVNSKQAESDLIKLLTDPRWRSHHLKEYNRDKLDRLVSTGSTKRLPAKLSLPKANGWVETSVNIEVPLSNGPSATLPFTIEGFHYRKLTTAIRASLETPSTMEKVHLEPYRLYWSKPGLPSGSIERVYSELYTSDAMIREHEALQRSKPEPGCNLERVVLALLFASDSTHPTNFGQAKVWPLYMAFGNISKYDRCKPSAALMEHIAYFPSMPDHVRDAIQHTLGGKAAAKPVITHCNRELMHAFWDILLDSEFVEAWQHGIVVKCSDGVHRRFYPRIFTYSADYPEKVLLATIRNLGNCPCPRCLIEKQDIAKLGTVLDTTRRISNARKDNDARQGRVAAARGLILESRNGVDSVAVERILKVRSEVPTINAFSSKLSPLGFDYHSMLASDKLHEWDIGEWQNFFKHLIRILYACPGGASLVDKLNARFRKVRPFGRDTIRPFYRNASDMKGFAARDYEDILQCIIPVFEGLLPSPYNEQVLSTLYAMADLASLASLRLHTETTLLALRLAITRYGTLVRRFASITCTAFDTRETPREHQARMRRASAQSGAGGKPAGDSKRTFNLQRFKLHAIGDWPASITEFGTLENYSTWSSEMEHRTTKTRYKRTNKTRTSTRQLTAMEGLGRQFKTMSAAVEKILAQQATAEKPKTPKIARNPSAPYEIADDTKHQVHIGPFLRQHDGDPATHLFWERLRDYLIATIRDEERTTSYSHEERLKLHIQGDTLYRHSHLRINYTSYDVRRAQDSLSFRTSRRDVMVAANGTDATLHPFWYARVLGIFHAMVSFRVDGDVGALKRVDLLWVRWFQIERHRPRQRQDRLEKLAFAPLESETAFGFIHPSDVIRACHLIPAFAEGYEPSTIGHSHVQDAEGDYKHYYIMKFVDRDMYMRYHGGGVGHLDPSTRVTEAPAGDGQDPSDEDFGTTTLPERIEETGADKNDVDDTISHYSEEADDLLPLSDSESEGEGSNRGRDSEADYSASEDEALDFVYDI</sequence>
<dbReference type="HOGENOM" id="CLU_002498_0_1_1"/>
<dbReference type="EMBL" id="KN823048">
    <property type="protein sequence ID" value="KIO25134.1"/>
    <property type="molecule type" value="Genomic_DNA"/>
</dbReference>
<name>A0A0C3QHC6_9AGAM</name>
<feature type="region of interest" description="Disordered" evidence="1">
    <location>
        <begin position="823"/>
        <end position="851"/>
    </location>
</feature>
<feature type="compositionally biased region" description="Basic and acidic residues" evidence="1">
    <location>
        <begin position="1217"/>
        <end position="1238"/>
    </location>
</feature>
<dbReference type="InterPro" id="IPR041078">
    <property type="entry name" value="Plavaka"/>
</dbReference>
<evidence type="ECO:0000313" key="2">
    <source>
        <dbReference type="EMBL" id="KIO25134.1"/>
    </source>
</evidence>
<protein>
    <submittedName>
        <fullName evidence="2">Uncharacterized protein</fullName>
    </submittedName>
</protein>
<organism evidence="2 3">
    <name type="scientific">Tulasnella calospora MUT 4182</name>
    <dbReference type="NCBI Taxonomy" id="1051891"/>
    <lineage>
        <taxon>Eukaryota</taxon>
        <taxon>Fungi</taxon>
        <taxon>Dikarya</taxon>
        <taxon>Basidiomycota</taxon>
        <taxon>Agaricomycotina</taxon>
        <taxon>Agaricomycetes</taxon>
        <taxon>Cantharellales</taxon>
        <taxon>Tulasnellaceae</taxon>
        <taxon>Tulasnella</taxon>
    </lineage>
</organism>
<evidence type="ECO:0000313" key="3">
    <source>
        <dbReference type="Proteomes" id="UP000054248"/>
    </source>
</evidence>
<feature type="compositionally biased region" description="Basic and acidic residues" evidence="1">
    <location>
        <begin position="81"/>
        <end position="94"/>
    </location>
</feature>
<evidence type="ECO:0000256" key="1">
    <source>
        <dbReference type="SAM" id="MobiDB-lite"/>
    </source>
</evidence>
<proteinExistence type="predicted"/>
<reference evidence="3" key="2">
    <citation type="submission" date="2015-01" db="EMBL/GenBank/DDBJ databases">
        <title>Evolutionary Origins and Diversification of the Mycorrhizal Mutualists.</title>
        <authorList>
            <consortium name="DOE Joint Genome Institute"/>
            <consortium name="Mycorrhizal Genomics Consortium"/>
            <person name="Kohler A."/>
            <person name="Kuo A."/>
            <person name="Nagy L.G."/>
            <person name="Floudas D."/>
            <person name="Copeland A."/>
            <person name="Barry K.W."/>
            <person name="Cichocki N."/>
            <person name="Veneault-Fourrey C."/>
            <person name="LaButti K."/>
            <person name="Lindquist E.A."/>
            <person name="Lipzen A."/>
            <person name="Lundell T."/>
            <person name="Morin E."/>
            <person name="Murat C."/>
            <person name="Riley R."/>
            <person name="Ohm R."/>
            <person name="Sun H."/>
            <person name="Tunlid A."/>
            <person name="Henrissat B."/>
            <person name="Grigoriev I.V."/>
            <person name="Hibbett D.S."/>
            <person name="Martin F."/>
        </authorList>
    </citation>
    <scope>NUCLEOTIDE SEQUENCE [LARGE SCALE GENOMIC DNA]</scope>
    <source>
        <strain evidence="3">MUT 4182</strain>
    </source>
</reference>
<keyword evidence="3" id="KW-1185">Reference proteome</keyword>
<dbReference type="STRING" id="1051891.A0A0C3QHC6"/>
<feature type="region of interest" description="Disordered" evidence="1">
    <location>
        <begin position="48"/>
        <end position="156"/>
    </location>
</feature>